<keyword evidence="7" id="KW-0805">Transcription regulation</keyword>
<dbReference type="GO" id="GO:0005634">
    <property type="term" value="C:nucleus"/>
    <property type="evidence" value="ECO:0007669"/>
    <property type="project" value="UniProtKB-SubCell"/>
</dbReference>
<keyword evidence="4" id="KW-0677">Repeat</keyword>
<keyword evidence="17" id="KW-1185">Reference proteome</keyword>
<feature type="domain" description="CCHC FOG-type" evidence="15">
    <location>
        <begin position="1322"/>
        <end position="1355"/>
    </location>
</feature>
<accession>A0A9D4IHR6</accession>
<feature type="compositionally biased region" description="Basic and acidic residues" evidence="13">
    <location>
        <begin position="60"/>
        <end position="70"/>
    </location>
</feature>
<sequence>MSRRKQSNPKPLKRSEDEEDEDGIVKEADQSEERTNMETDQSDSPIQSDQEDEPNTEELTINKRENDVKDGQLTQSEKSDKESEKIIKLEERVQKSGAVSPRRFEVMRRLNFPIDLLTLRQVEESEFLLTGIPWSVTTVTSVQKGSTIGPYLGETVALSSIKPGELVLQFQGQDGEFSFIKVTEETGAWLSLLRPAEAGSCHNTCVYFEGGKIWCEVEEDLDEGTELLASFTTSQGSPSASVEPERRDRVEAPVREARVVVPTGVKKPEAKSGISVTPQPALIYGCPFCYVRFSSRRTLDAHLTYYCSKKPAGFVSLSELQQRIQLQTQAVQLELQARNKVDDEDTDSPISKEQTTPRGIKRAADEMSPEPNENSSDAGSPRPKSPRKAVSHKCQFCSYSTDKPANLQLHLATHKTAITLKPTEVERLSVSPACNDEMFCKECKIQFSSMSTYQGHKEFYCRFRLGAGKESESELASPGSGSQAVNEMTLKVLKSNQLAVESQLSAKGQLHPTLLASSPHLLHSQALVSELTLKSQQNEITKTTVKAHKPVSATVTHSLLLSPKMSEDQPLDLSKWAKKDSNDEKRLVLSKSETSAKEISCKSEQLSPAAKKIKSEGKLPEIQTALPKTPLNIPTIHPSLFLNSQPIQYVNKKPIPPLQSVSRCVECNIVFYKHENYLIHKEHYCSGRHNGKESSSSDSENQDSDSPAKDAESLPKVDIQHKENGLKESESNEKIKELKETVLETRKEVCYKYFCIPCKIKFSSAGTLNAHKEFYCPHGKENQTSLSDNETCKDDPAGGVNVLNYQCENCKTDFCSARLLKLHVCMGELSPSPLLRCPYCDYVTQTENRLSEHMKVHVPTKAFKCNLCGYRGNTARGMRMHGKVHMENGEEFTDDNMIEFEEPPLVPIQRNGLSDNKGPVDMETELIRMKNEPYKRRRSRKSFEKSENMVPFLNPTLQICAACGQTFTNMNDFAIHLRMHEIAMLEAMKNLKSLHCEHCNEYVAETLTSLLIHMQTKHPEQFPGTSKSEKDASSEDERSRSMSHATVSRSSSVESSQTAGHDDRQNCSFSSEKDMCHSVDTGRGESSYVEVKVEIDASDSEVEENNPRFDKVKVTKGSQDVNDLSVKSHHHSNASPSSHSSEEHRSKKRGSPEILQNEPLKSEVSRKTEGSLTNSKTLSVKIESELPQSLRLQTDFSRIAKETRPRSPRKDASKHEPKLSPKLLSPDPKTRYLMNIKQEQHSPVSTPVTPKKSTSPISPKTLITSSKVSLPLEQLSPKLQDISLLYNHPAIFSPYAFPLGFPLPMVPPVSLIASAPANGNPSERNGRKYCKHCDINFTYLSSFLTHKKYYCSARNGTEDTDNQTATA</sequence>
<feature type="region of interest" description="Disordered" evidence="13">
    <location>
        <begin position="1193"/>
        <end position="1260"/>
    </location>
</feature>
<feature type="compositionally biased region" description="Basic and acidic residues" evidence="13">
    <location>
        <begin position="1160"/>
        <end position="1169"/>
    </location>
</feature>
<feature type="compositionally biased region" description="Basic and acidic residues" evidence="13">
    <location>
        <begin position="1060"/>
        <end position="1083"/>
    </location>
</feature>
<evidence type="ECO:0000313" key="17">
    <source>
        <dbReference type="Proteomes" id="UP000828390"/>
    </source>
</evidence>
<dbReference type="PANTHER" id="PTHR12958:SF3">
    <property type="entry name" value="ZINC FINGER PROTEIN USH"/>
    <property type="match status" value="1"/>
</dbReference>
<dbReference type="GO" id="GO:0008270">
    <property type="term" value="F:zinc ion binding"/>
    <property type="evidence" value="ECO:0007669"/>
    <property type="project" value="UniProtKB-KW"/>
</dbReference>
<dbReference type="InterPro" id="IPR034731">
    <property type="entry name" value="Znf_CCHC_FOG"/>
</dbReference>
<evidence type="ECO:0000259" key="14">
    <source>
        <dbReference type="PROSITE" id="PS50157"/>
    </source>
</evidence>
<gene>
    <name evidence="16" type="ORF">DPMN_177350</name>
</gene>
<protein>
    <recommendedName>
        <fullName evidence="18">Zinc finger protein ush</fullName>
    </recommendedName>
</protein>
<evidence type="ECO:0000256" key="6">
    <source>
        <dbReference type="ARBA" id="ARBA00022833"/>
    </source>
</evidence>
<feature type="compositionally biased region" description="Polar residues" evidence="13">
    <location>
        <begin position="348"/>
        <end position="357"/>
    </location>
</feature>
<keyword evidence="8" id="KW-0238">DNA-binding</keyword>
<feature type="compositionally biased region" description="Basic and acidic residues" evidence="13">
    <location>
        <begin position="1198"/>
        <end position="1219"/>
    </location>
</feature>
<feature type="compositionally biased region" description="Polar residues" evidence="13">
    <location>
        <begin position="1241"/>
        <end position="1260"/>
    </location>
</feature>
<dbReference type="InterPro" id="IPR059121">
    <property type="entry name" value="CCHC_ZFPM2-like"/>
</dbReference>
<evidence type="ECO:0000256" key="3">
    <source>
        <dbReference type="ARBA" id="ARBA00022723"/>
    </source>
</evidence>
<evidence type="ECO:0000256" key="4">
    <source>
        <dbReference type="ARBA" id="ARBA00022737"/>
    </source>
</evidence>
<dbReference type="GO" id="GO:0007507">
    <property type="term" value="P:heart development"/>
    <property type="evidence" value="ECO:0007669"/>
    <property type="project" value="TreeGrafter"/>
</dbReference>
<feature type="region of interest" description="Disordered" evidence="13">
    <location>
        <begin position="338"/>
        <end position="388"/>
    </location>
</feature>
<dbReference type="GO" id="GO:0030154">
    <property type="term" value="P:cell differentiation"/>
    <property type="evidence" value="ECO:0007669"/>
    <property type="project" value="UniProtKB-ARBA"/>
</dbReference>
<dbReference type="InterPro" id="IPR046341">
    <property type="entry name" value="SET_dom_sf"/>
</dbReference>
<feature type="compositionally biased region" description="Basic and acidic residues" evidence="13">
    <location>
        <begin position="23"/>
        <end position="37"/>
    </location>
</feature>
<feature type="compositionally biased region" description="Polar residues" evidence="13">
    <location>
        <begin position="38"/>
        <end position="48"/>
    </location>
</feature>
<dbReference type="GO" id="GO:0045944">
    <property type="term" value="P:positive regulation of transcription by RNA polymerase II"/>
    <property type="evidence" value="ECO:0007669"/>
    <property type="project" value="TreeGrafter"/>
</dbReference>
<feature type="region of interest" description="Disordered" evidence="13">
    <location>
        <begin position="1097"/>
        <end position="1175"/>
    </location>
</feature>
<feature type="compositionally biased region" description="Basic and acidic residues" evidence="13">
    <location>
        <begin position="706"/>
        <end position="733"/>
    </location>
</feature>
<dbReference type="SMART" id="SM00355">
    <property type="entry name" value="ZnF_C2H2"/>
    <property type="match status" value="9"/>
</dbReference>
<dbReference type="SUPFAM" id="SSF57667">
    <property type="entry name" value="beta-beta-alpha zinc fingers"/>
    <property type="match status" value="6"/>
</dbReference>
<evidence type="ECO:0000256" key="5">
    <source>
        <dbReference type="ARBA" id="ARBA00022771"/>
    </source>
</evidence>
<evidence type="ECO:0000256" key="12">
    <source>
        <dbReference type="PROSITE-ProRule" id="PRU00042"/>
    </source>
</evidence>
<feature type="region of interest" description="Disordered" evidence="13">
    <location>
        <begin position="1018"/>
        <end position="1085"/>
    </location>
</feature>
<feature type="domain" description="CCHC FOG-type" evidence="15">
    <location>
        <begin position="656"/>
        <end position="689"/>
    </location>
</feature>
<dbReference type="GO" id="GO:0061629">
    <property type="term" value="F:RNA polymerase II-specific DNA-binding transcription factor binding"/>
    <property type="evidence" value="ECO:0007669"/>
    <property type="project" value="InterPro"/>
</dbReference>
<keyword evidence="10" id="KW-0804">Transcription</keyword>
<dbReference type="PROSITE" id="PS00028">
    <property type="entry name" value="ZINC_FINGER_C2H2_1"/>
    <property type="match status" value="1"/>
</dbReference>
<dbReference type="GO" id="GO:0009653">
    <property type="term" value="P:anatomical structure morphogenesis"/>
    <property type="evidence" value="ECO:0007669"/>
    <property type="project" value="UniProtKB-ARBA"/>
</dbReference>
<dbReference type="InterPro" id="IPR001214">
    <property type="entry name" value="SET_dom"/>
</dbReference>
<keyword evidence="5 12" id="KW-0863">Zinc-finger</keyword>
<name>A0A9D4IHR6_DREPO</name>
<feature type="compositionally biased region" description="Low complexity" evidence="13">
    <location>
        <begin position="1042"/>
        <end position="1056"/>
    </location>
</feature>
<evidence type="ECO:0000313" key="16">
    <source>
        <dbReference type="EMBL" id="KAH3775941.1"/>
    </source>
</evidence>
<evidence type="ECO:0000259" key="15">
    <source>
        <dbReference type="PROSITE" id="PS51810"/>
    </source>
</evidence>
<evidence type="ECO:0000256" key="1">
    <source>
        <dbReference type="ARBA" id="ARBA00004123"/>
    </source>
</evidence>
<dbReference type="Proteomes" id="UP000828390">
    <property type="component" value="Unassembled WGS sequence"/>
</dbReference>
<organism evidence="16 17">
    <name type="scientific">Dreissena polymorpha</name>
    <name type="common">Zebra mussel</name>
    <name type="synonym">Mytilus polymorpha</name>
    <dbReference type="NCBI Taxonomy" id="45954"/>
    <lineage>
        <taxon>Eukaryota</taxon>
        <taxon>Metazoa</taxon>
        <taxon>Spiralia</taxon>
        <taxon>Lophotrochozoa</taxon>
        <taxon>Mollusca</taxon>
        <taxon>Bivalvia</taxon>
        <taxon>Autobranchia</taxon>
        <taxon>Heteroconchia</taxon>
        <taxon>Euheterodonta</taxon>
        <taxon>Imparidentia</taxon>
        <taxon>Neoheterodontei</taxon>
        <taxon>Myida</taxon>
        <taxon>Dreissenoidea</taxon>
        <taxon>Dreissenidae</taxon>
        <taxon>Dreissena</taxon>
    </lineage>
</organism>
<dbReference type="PROSITE" id="PS50157">
    <property type="entry name" value="ZINC_FINGER_C2H2_2"/>
    <property type="match status" value="3"/>
</dbReference>
<evidence type="ECO:0008006" key="18">
    <source>
        <dbReference type="Google" id="ProtNLM"/>
    </source>
</evidence>
<evidence type="ECO:0000256" key="8">
    <source>
        <dbReference type="ARBA" id="ARBA00023125"/>
    </source>
</evidence>
<dbReference type="Pfam" id="PF25445">
    <property type="entry name" value="CCHC_ZFPM2"/>
    <property type="match status" value="1"/>
</dbReference>
<evidence type="ECO:0000256" key="13">
    <source>
        <dbReference type="SAM" id="MobiDB-lite"/>
    </source>
</evidence>
<evidence type="ECO:0000256" key="11">
    <source>
        <dbReference type="ARBA" id="ARBA00023242"/>
    </source>
</evidence>
<feature type="domain" description="C2H2-type" evidence="14">
    <location>
        <begin position="284"/>
        <end position="311"/>
    </location>
</feature>
<dbReference type="Gene3D" id="2.170.270.10">
    <property type="entry name" value="SET domain"/>
    <property type="match status" value="1"/>
</dbReference>
<keyword evidence="11" id="KW-0539">Nucleus</keyword>
<dbReference type="Gene3D" id="3.30.160.60">
    <property type="entry name" value="Classic Zinc Finger"/>
    <property type="match status" value="2"/>
</dbReference>
<proteinExistence type="predicted"/>
<feature type="region of interest" description="Disordered" evidence="13">
    <location>
        <begin position="1"/>
        <end position="85"/>
    </location>
</feature>
<reference evidence="16" key="1">
    <citation type="journal article" date="2019" name="bioRxiv">
        <title>The Genome of the Zebra Mussel, Dreissena polymorpha: A Resource for Invasive Species Research.</title>
        <authorList>
            <person name="McCartney M.A."/>
            <person name="Auch B."/>
            <person name="Kono T."/>
            <person name="Mallez S."/>
            <person name="Zhang Y."/>
            <person name="Obille A."/>
            <person name="Becker A."/>
            <person name="Abrahante J.E."/>
            <person name="Garbe J."/>
            <person name="Badalamenti J.P."/>
            <person name="Herman A."/>
            <person name="Mangelson H."/>
            <person name="Liachko I."/>
            <person name="Sullivan S."/>
            <person name="Sone E.D."/>
            <person name="Koren S."/>
            <person name="Silverstein K.A.T."/>
            <person name="Beckman K.B."/>
            <person name="Gohl D.M."/>
        </authorList>
    </citation>
    <scope>NUCLEOTIDE SEQUENCE</scope>
    <source>
        <strain evidence="16">Duluth1</strain>
        <tissue evidence="16">Whole animal</tissue>
    </source>
</reference>
<evidence type="ECO:0000256" key="7">
    <source>
        <dbReference type="ARBA" id="ARBA00023015"/>
    </source>
</evidence>
<dbReference type="InterPro" id="IPR013087">
    <property type="entry name" value="Znf_C2H2_type"/>
</dbReference>
<dbReference type="PROSITE" id="PS51810">
    <property type="entry name" value="ZF_CCHC_FOG"/>
    <property type="match status" value="2"/>
</dbReference>
<feature type="compositionally biased region" description="Basic and acidic residues" evidence="13">
    <location>
        <begin position="1027"/>
        <end position="1040"/>
    </location>
</feature>
<reference evidence="16" key="2">
    <citation type="submission" date="2020-11" db="EMBL/GenBank/DDBJ databases">
        <authorList>
            <person name="McCartney M.A."/>
            <person name="Auch B."/>
            <person name="Kono T."/>
            <person name="Mallez S."/>
            <person name="Becker A."/>
            <person name="Gohl D.M."/>
            <person name="Silverstein K.A.T."/>
            <person name="Koren S."/>
            <person name="Bechman K.B."/>
            <person name="Herman A."/>
            <person name="Abrahante J.E."/>
            <person name="Garbe J."/>
        </authorList>
    </citation>
    <scope>NUCLEOTIDE SEQUENCE</scope>
    <source>
        <strain evidence="16">Duluth1</strain>
        <tissue evidence="16">Whole animal</tissue>
    </source>
</reference>
<comment type="subcellular location">
    <subcellularLocation>
        <location evidence="1">Nucleus</location>
    </subcellularLocation>
</comment>
<dbReference type="InterPro" id="IPR039746">
    <property type="entry name" value="FOG"/>
</dbReference>
<keyword evidence="2" id="KW-0678">Repressor</keyword>
<evidence type="ECO:0000256" key="10">
    <source>
        <dbReference type="ARBA" id="ARBA00023163"/>
    </source>
</evidence>
<feature type="domain" description="C2H2-type" evidence="14">
    <location>
        <begin position="958"/>
        <end position="980"/>
    </location>
</feature>
<dbReference type="OrthoDB" id="8742770at2759"/>
<dbReference type="InterPro" id="IPR036236">
    <property type="entry name" value="Znf_C2H2_sf"/>
</dbReference>
<dbReference type="GO" id="GO:0000122">
    <property type="term" value="P:negative regulation of transcription by RNA polymerase II"/>
    <property type="evidence" value="ECO:0007669"/>
    <property type="project" value="TreeGrafter"/>
</dbReference>
<feature type="domain" description="C2H2-type" evidence="14">
    <location>
        <begin position="835"/>
        <end position="862"/>
    </location>
</feature>
<dbReference type="EMBL" id="JAIWYP010000009">
    <property type="protein sequence ID" value="KAH3775941.1"/>
    <property type="molecule type" value="Genomic_DNA"/>
</dbReference>
<evidence type="ECO:0000256" key="9">
    <source>
        <dbReference type="ARBA" id="ARBA00023159"/>
    </source>
</evidence>
<dbReference type="Pfam" id="PF21549">
    <property type="entry name" value="PRDM2_PR"/>
    <property type="match status" value="1"/>
</dbReference>
<comment type="caution">
    <text evidence="16">The sequence shown here is derived from an EMBL/GenBank/DDBJ whole genome shotgun (WGS) entry which is preliminary data.</text>
</comment>
<keyword evidence="6" id="KW-0862">Zinc</keyword>
<dbReference type="GO" id="GO:0003677">
    <property type="term" value="F:DNA binding"/>
    <property type="evidence" value="ECO:0007669"/>
    <property type="project" value="UniProtKB-KW"/>
</dbReference>
<evidence type="ECO:0000256" key="2">
    <source>
        <dbReference type="ARBA" id="ARBA00022491"/>
    </source>
</evidence>
<dbReference type="PANTHER" id="PTHR12958">
    <property type="entry name" value="FRIEND OF GATA2-RELATED"/>
    <property type="match status" value="1"/>
</dbReference>
<keyword evidence="9" id="KW-0010">Activator</keyword>
<feature type="region of interest" description="Disordered" evidence="13">
    <location>
        <begin position="688"/>
        <end position="733"/>
    </location>
</feature>
<keyword evidence="3" id="KW-0479">Metal-binding</keyword>